<comment type="pathway">
    <text evidence="2">Alkene biosynthesis; ethylene biosynthesis via 2-oxoglutarate.</text>
</comment>
<gene>
    <name evidence="13" type="ORF">GCM10011273_04530</name>
</gene>
<dbReference type="EC" id="1.14.20.7" evidence="3"/>
<evidence type="ECO:0000256" key="5">
    <source>
        <dbReference type="ARBA" id="ARBA00019045"/>
    </source>
</evidence>
<dbReference type="Pfam" id="PF14226">
    <property type="entry name" value="DIOX_N"/>
    <property type="match status" value="1"/>
</dbReference>
<dbReference type="Pfam" id="PF03171">
    <property type="entry name" value="2OG-FeII_Oxy"/>
    <property type="match status" value="1"/>
</dbReference>
<evidence type="ECO:0000256" key="2">
    <source>
        <dbReference type="ARBA" id="ARBA00004767"/>
    </source>
</evidence>
<reference evidence="13" key="2">
    <citation type="submission" date="2020-09" db="EMBL/GenBank/DDBJ databases">
        <authorList>
            <person name="Sun Q."/>
            <person name="Kim S."/>
        </authorList>
    </citation>
    <scope>NUCLEOTIDE SEQUENCE</scope>
    <source>
        <strain evidence="13">KCTC 32296</strain>
    </source>
</reference>
<evidence type="ECO:0000313" key="14">
    <source>
        <dbReference type="Proteomes" id="UP000662572"/>
    </source>
</evidence>
<dbReference type="RefSeq" id="WP_189484737.1">
    <property type="nucleotide sequence ID" value="NZ_BMZB01000001.1"/>
</dbReference>
<dbReference type="PROSITE" id="PS51471">
    <property type="entry name" value="FE2OG_OXY"/>
    <property type="match status" value="1"/>
</dbReference>
<dbReference type="Gene3D" id="2.60.120.330">
    <property type="entry name" value="B-lactam Antibiotic, Isopenicillin N Synthase, Chain"/>
    <property type="match status" value="1"/>
</dbReference>
<dbReference type="InterPro" id="IPR026992">
    <property type="entry name" value="DIOX_N"/>
</dbReference>
<dbReference type="InterPro" id="IPR005123">
    <property type="entry name" value="Oxoglu/Fe-dep_dioxygenase_dom"/>
</dbReference>
<sequence length="317" mass="35151">MTASAITPVPISLYAEDIDAFAQSLGASFERYGFAVLSGLFDKDGAGLDKTLVDAALDDTKAFFALPAETKMQYKVGVGGQRGYTPFGIETAKGASHHDLKEFWHTGRDLPDGHPYRDYMLENVWPGEVSGFRDHVSELYTALDFLGKRVLKAIAIYLKLDPEFFTPTVREGNSVLRLLHYPPVTSEGMSVRAGAHGDINVITLLMGAEEPGLQLQDRDGTWLPITPPEGCIVINIGDMLSRLTNGMLPSTIHRVVNPAEGRKDFSRYSTPFFLHFEPPYVIETLTNCISADRPNQFPDPITAEDFLQQRLREIKLT</sequence>
<keyword evidence="11" id="KW-0560">Oxidoreductase</keyword>
<evidence type="ECO:0000313" key="13">
    <source>
        <dbReference type="EMBL" id="GGZ22767.1"/>
    </source>
</evidence>
<evidence type="ECO:0000256" key="3">
    <source>
        <dbReference type="ARBA" id="ARBA00012293"/>
    </source>
</evidence>
<evidence type="ECO:0000256" key="6">
    <source>
        <dbReference type="ARBA" id="ARBA00022666"/>
    </source>
</evidence>
<comment type="caution">
    <text evidence="13">The sequence shown here is derived from an EMBL/GenBank/DDBJ whole genome shotgun (WGS) entry which is preliminary data.</text>
</comment>
<dbReference type="Proteomes" id="UP000662572">
    <property type="component" value="Unassembled WGS sequence"/>
</dbReference>
<comment type="similarity">
    <text evidence="11">Belongs to the iron/ascorbate-dependent oxidoreductase family.</text>
</comment>
<dbReference type="GO" id="GO:0046872">
    <property type="term" value="F:metal ion binding"/>
    <property type="evidence" value="ECO:0007669"/>
    <property type="project" value="UniProtKB-KW"/>
</dbReference>
<comment type="catalytic activity">
    <reaction evidence="10">
        <text>L-arginine + 2-oxoglutarate + O2 = guanidine + L-glutamate 5-semialdehyde + succinate + CO2</text>
        <dbReference type="Rhea" id="RHEA:31535"/>
        <dbReference type="ChEBI" id="CHEBI:15379"/>
        <dbReference type="ChEBI" id="CHEBI:16526"/>
        <dbReference type="ChEBI" id="CHEBI:16810"/>
        <dbReference type="ChEBI" id="CHEBI:30031"/>
        <dbReference type="ChEBI" id="CHEBI:30087"/>
        <dbReference type="ChEBI" id="CHEBI:32682"/>
        <dbReference type="ChEBI" id="CHEBI:58066"/>
        <dbReference type="EC" id="1.14.20.7"/>
    </reaction>
</comment>
<feature type="domain" description="Fe2OG dioxygenase" evidence="12">
    <location>
        <begin position="171"/>
        <end position="276"/>
    </location>
</feature>
<dbReference type="PANTHER" id="PTHR47990">
    <property type="entry name" value="2-OXOGLUTARATE (2OG) AND FE(II)-DEPENDENT OXYGENASE SUPERFAMILY PROTEIN-RELATED"/>
    <property type="match status" value="1"/>
</dbReference>
<protein>
    <recommendedName>
        <fullName evidence="5">2-oxoglutarate-dependent ethylene/succinate-forming enzyme</fullName>
        <ecNumber evidence="4">1.13.12.19</ecNumber>
        <ecNumber evidence="3">1.14.20.7</ecNumber>
    </recommendedName>
    <alternativeName>
        <fullName evidence="7">2-oxoglutarate dioxygenase (ethylene-forming)</fullName>
    </alternativeName>
    <alternativeName>
        <fullName evidence="8">2-oxoglutarate/L-arginine monooxygenase/decarboxylase (succinate-forming)</fullName>
    </alternativeName>
</protein>
<evidence type="ECO:0000256" key="1">
    <source>
        <dbReference type="ARBA" id="ARBA00001954"/>
    </source>
</evidence>
<reference evidence="13" key="1">
    <citation type="journal article" date="2014" name="Int. J. Syst. Evol. Microbiol.">
        <title>Complete genome sequence of Corynebacterium casei LMG S-19264T (=DSM 44701T), isolated from a smear-ripened cheese.</title>
        <authorList>
            <consortium name="US DOE Joint Genome Institute (JGI-PGF)"/>
            <person name="Walter F."/>
            <person name="Albersmeier A."/>
            <person name="Kalinowski J."/>
            <person name="Ruckert C."/>
        </authorList>
    </citation>
    <scope>NUCLEOTIDE SEQUENCE</scope>
    <source>
        <strain evidence="13">KCTC 32296</strain>
    </source>
</reference>
<keyword evidence="11" id="KW-0408">Iron</keyword>
<evidence type="ECO:0000256" key="7">
    <source>
        <dbReference type="ARBA" id="ARBA00031011"/>
    </source>
</evidence>
<accession>A0A918UNL1</accession>
<keyword evidence="11" id="KW-0479">Metal-binding</keyword>
<dbReference type="GO" id="GO:0102276">
    <property type="term" value="F:2-oxoglutarate oxygenase/decarboxylase (ethylene-forming) activity"/>
    <property type="evidence" value="ECO:0007669"/>
    <property type="project" value="UniProtKB-EC"/>
</dbReference>
<dbReference type="InterPro" id="IPR027443">
    <property type="entry name" value="IPNS-like_sf"/>
</dbReference>
<evidence type="ECO:0000256" key="10">
    <source>
        <dbReference type="ARBA" id="ARBA00049359"/>
    </source>
</evidence>
<dbReference type="GO" id="GO:0009693">
    <property type="term" value="P:ethylene biosynthetic process"/>
    <property type="evidence" value="ECO:0007669"/>
    <property type="project" value="UniProtKB-KW"/>
</dbReference>
<proteinExistence type="inferred from homology"/>
<evidence type="ECO:0000256" key="9">
    <source>
        <dbReference type="ARBA" id="ARBA00047725"/>
    </source>
</evidence>
<evidence type="ECO:0000256" key="4">
    <source>
        <dbReference type="ARBA" id="ARBA00012531"/>
    </source>
</evidence>
<organism evidence="13 14">
    <name type="scientific">Asticcacaulis endophyticus</name>
    <dbReference type="NCBI Taxonomy" id="1395890"/>
    <lineage>
        <taxon>Bacteria</taxon>
        <taxon>Pseudomonadati</taxon>
        <taxon>Pseudomonadota</taxon>
        <taxon>Alphaproteobacteria</taxon>
        <taxon>Caulobacterales</taxon>
        <taxon>Caulobacteraceae</taxon>
        <taxon>Asticcacaulis</taxon>
    </lineage>
</organism>
<dbReference type="InterPro" id="IPR044861">
    <property type="entry name" value="IPNS-like_FE2OG_OXY"/>
</dbReference>
<keyword evidence="14" id="KW-1185">Reference proteome</keyword>
<dbReference type="EMBL" id="BMZB01000001">
    <property type="protein sequence ID" value="GGZ22767.1"/>
    <property type="molecule type" value="Genomic_DNA"/>
</dbReference>
<keyword evidence="6" id="KW-0266">Ethylene biosynthesis</keyword>
<dbReference type="SUPFAM" id="SSF51197">
    <property type="entry name" value="Clavaminate synthase-like"/>
    <property type="match status" value="1"/>
</dbReference>
<evidence type="ECO:0000256" key="8">
    <source>
        <dbReference type="ARBA" id="ARBA00031282"/>
    </source>
</evidence>
<evidence type="ECO:0000259" key="12">
    <source>
        <dbReference type="PROSITE" id="PS51471"/>
    </source>
</evidence>
<dbReference type="EC" id="1.13.12.19" evidence="4"/>
<dbReference type="InterPro" id="IPR050231">
    <property type="entry name" value="Iron_ascorbate_oxido_reductase"/>
</dbReference>
<dbReference type="AlphaFoldDB" id="A0A918UNL1"/>
<comment type="cofactor">
    <cofactor evidence="1">
        <name>Fe(2+)</name>
        <dbReference type="ChEBI" id="CHEBI:29033"/>
    </cofactor>
</comment>
<name>A0A918UNL1_9CAUL</name>
<comment type="catalytic activity">
    <reaction evidence="9">
        <text>2-oxoglutarate + O2 + 2 H(+) = ethene + 3 CO2 + H2O</text>
        <dbReference type="Rhea" id="RHEA:31523"/>
        <dbReference type="ChEBI" id="CHEBI:15377"/>
        <dbReference type="ChEBI" id="CHEBI:15378"/>
        <dbReference type="ChEBI" id="CHEBI:15379"/>
        <dbReference type="ChEBI" id="CHEBI:16526"/>
        <dbReference type="ChEBI" id="CHEBI:16810"/>
        <dbReference type="ChEBI" id="CHEBI:18153"/>
        <dbReference type="EC" id="1.13.12.19"/>
    </reaction>
</comment>
<evidence type="ECO:0000256" key="11">
    <source>
        <dbReference type="RuleBase" id="RU003682"/>
    </source>
</evidence>